<comment type="caution">
    <text evidence="3">The sequence shown here is derived from an EMBL/GenBank/DDBJ whole genome shotgun (WGS) entry which is preliminary data.</text>
</comment>
<keyword evidence="1" id="KW-0812">Transmembrane</keyword>
<dbReference type="EMBL" id="JELY01000724">
    <property type="protein sequence ID" value="KYF58368.1"/>
    <property type="molecule type" value="Genomic_DNA"/>
</dbReference>
<evidence type="ECO:0000313" key="4">
    <source>
        <dbReference type="Proteomes" id="UP000075420"/>
    </source>
</evidence>
<gene>
    <name evidence="3" type="ORF">BE08_03265</name>
</gene>
<feature type="domain" description="Fatty acid desaturase" evidence="2">
    <location>
        <begin position="82"/>
        <end position="263"/>
    </location>
</feature>
<dbReference type="Pfam" id="PF00487">
    <property type="entry name" value="FA_desaturase"/>
    <property type="match status" value="1"/>
</dbReference>
<dbReference type="InterPro" id="IPR005804">
    <property type="entry name" value="FA_desaturase_dom"/>
</dbReference>
<evidence type="ECO:0000256" key="1">
    <source>
        <dbReference type="SAM" id="Phobius"/>
    </source>
</evidence>
<dbReference type="Proteomes" id="UP000075420">
    <property type="component" value="Unassembled WGS sequence"/>
</dbReference>
<evidence type="ECO:0000259" key="2">
    <source>
        <dbReference type="Pfam" id="PF00487"/>
    </source>
</evidence>
<keyword evidence="1" id="KW-1133">Transmembrane helix</keyword>
<evidence type="ECO:0000313" key="3">
    <source>
        <dbReference type="EMBL" id="KYF58368.1"/>
    </source>
</evidence>
<accession>A0A150PSG1</accession>
<name>A0A150PSG1_SORCE</name>
<protein>
    <recommendedName>
        <fullName evidence="2">Fatty acid desaturase domain-containing protein</fullName>
    </recommendedName>
</protein>
<dbReference type="AlphaFoldDB" id="A0A150PSG1"/>
<keyword evidence="1" id="KW-0472">Membrane</keyword>
<sequence length="403" mass="44929">MNNAPDRSPDEAPALERDARESLRGLPAAIQPLLTWVTGKPLRHQQPLFRMTRASFLTWTLLQLAASVAASALIVRGPWYCWPGVLLSWMLTAGAARKLQVTVLHHCVHANFSGSGRLDRWIVEFFSSVLLVMSFDAYRHDHVTVHHSKKLATLEDPDLKFLLTLGFLPGVPRGALWRRLAWTLVSPRFHALFLVARLASNVTRAAPHRRLMALGLHAAVVAIVAATDAWLTWLLAWVVPLTLLYHVAALLQFICEHRWLQIAEPGQPAKVVLARLTAGRFMGEPAPPRGLTGARRAWAWGGWAARMLLVHLPFRLLVMVGDLPQHDWHHRHIHARDWPNAAYARQRDIEAGHPGWPEPYTEVWGLLQAVDAVFVLLSSLPPLGQPPGSTRLADAADVMNDAP</sequence>
<feature type="transmembrane region" description="Helical" evidence="1">
    <location>
        <begin position="211"/>
        <end position="231"/>
    </location>
</feature>
<dbReference type="GO" id="GO:0006629">
    <property type="term" value="P:lipid metabolic process"/>
    <property type="evidence" value="ECO:0007669"/>
    <property type="project" value="InterPro"/>
</dbReference>
<organism evidence="3 4">
    <name type="scientific">Sorangium cellulosum</name>
    <name type="common">Polyangium cellulosum</name>
    <dbReference type="NCBI Taxonomy" id="56"/>
    <lineage>
        <taxon>Bacteria</taxon>
        <taxon>Pseudomonadati</taxon>
        <taxon>Myxococcota</taxon>
        <taxon>Polyangia</taxon>
        <taxon>Polyangiales</taxon>
        <taxon>Polyangiaceae</taxon>
        <taxon>Sorangium</taxon>
    </lineage>
</organism>
<reference evidence="3 4" key="1">
    <citation type="submission" date="2014-02" db="EMBL/GenBank/DDBJ databases">
        <title>The small core and large imbalanced accessory genome model reveals a collaborative survival strategy of Sorangium cellulosum strains in nature.</title>
        <authorList>
            <person name="Han K."/>
            <person name="Peng R."/>
            <person name="Blom J."/>
            <person name="Li Y.-Z."/>
        </authorList>
    </citation>
    <scope>NUCLEOTIDE SEQUENCE [LARGE SCALE GENOMIC DNA]</scope>
    <source>
        <strain evidence="3 4">So0157-25</strain>
    </source>
</reference>
<proteinExistence type="predicted"/>